<evidence type="ECO:0000313" key="3">
    <source>
        <dbReference type="Proteomes" id="UP001595789"/>
    </source>
</evidence>
<evidence type="ECO:0000259" key="1">
    <source>
        <dbReference type="Pfam" id="PF02371"/>
    </source>
</evidence>
<feature type="domain" description="Transposase IS116/IS110/IS902 C-terminal" evidence="1">
    <location>
        <begin position="16"/>
        <end position="72"/>
    </location>
</feature>
<sequence length="110" mass="12588">MKNISIDQVLDAHCKNTTSIKGIRILSFAVIASETNSFELFKNTYSLASYAVYDIVENQSGNHVERAKISKGQFRNKENSPYARTLCRTRLPSHNSRTYLKGYIIEQVKR</sequence>
<reference evidence="3" key="1">
    <citation type="journal article" date="2019" name="Int. J. Syst. Evol. Microbiol.">
        <title>The Global Catalogue of Microorganisms (GCM) 10K type strain sequencing project: providing services to taxonomists for standard genome sequencing and annotation.</title>
        <authorList>
            <consortium name="The Broad Institute Genomics Platform"/>
            <consortium name="The Broad Institute Genome Sequencing Center for Infectious Disease"/>
            <person name="Wu L."/>
            <person name="Ma J."/>
        </authorList>
    </citation>
    <scope>NUCLEOTIDE SEQUENCE [LARGE SCALE GENOMIC DNA]</scope>
    <source>
        <strain evidence="3">CCM 8691</strain>
    </source>
</reference>
<gene>
    <name evidence="2" type="ORF">ACFOWA_02420</name>
</gene>
<keyword evidence="3" id="KW-1185">Reference proteome</keyword>
<dbReference type="Pfam" id="PF02371">
    <property type="entry name" value="Transposase_20"/>
    <property type="match status" value="1"/>
</dbReference>
<dbReference type="InterPro" id="IPR003346">
    <property type="entry name" value="Transposase_20"/>
</dbReference>
<dbReference type="EMBL" id="JBHSBW010000006">
    <property type="protein sequence ID" value="MFC4210019.1"/>
    <property type="molecule type" value="Genomic_DNA"/>
</dbReference>
<proteinExistence type="predicted"/>
<name>A0ABV8P427_9SPHI</name>
<organism evidence="2 3">
    <name type="scientific">Pedobacter lithocola</name>
    <dbReference type="NCBI Taxonomy" id="1908239"/>
    <lineage>
        <taxon>Bacteria</taxon>
        <taxon>Pseudomonadati</taxon>
        <taxon>Bacteroidota</taxon>
        <taxon>Sphingobacteriia</taxon>
        <taxon>Sphingobacteriales</taxon>
        <taxon>Sphingobacteriaceae</taxon>
        <taxon>Pedobacter</taxon>
    </lineage>
</organism>
<comment type="caution">
    <text evidence="2">The sequence shown here is derived from an EMBL/GenBank/DDBJ whole genome shotgun (WGS) entry which is preliminary data.</text>
</comment>
<evidence type="ECO:0000313" key="2">
    <source>
        <dbReference type="EMBL" id="MFC4210019.1"/>
    </source>
</evidence>
<dbReference type="RefSeq" id="WP_378981420.1">
    <property type="nucleotide sequence ID" value="NZ_JBHSBW010000006.1"/>
</dbReference>
<dbReference type="Proteomes" id="UP001595789">
    <property type="component" value="Unassembled WGS sequence"/>
</dbReference>
<protein>
    <submittedName>
        <fullName evidence="2">Transposase</fullName>
    </submittedName>
</protein>
<accession>A0ABV8P427</accession>